<accession>A0ABN1VYN9</accession>
<feature type="compositionally biased region" description="Low complexity" evidence="1">
    <location>
        <begin position="156"/>
        <end position="173"/>
    </location>
</feature>
<evidence type="ECO:0000313" key="2">
    <source>
        <dbReference type="EMBL" id="GAA1227308.1"/>
    </source>
</evidence>
<proteinExistence type="predicted"/>
<feature type="region of interest" description="Disordered" evidence="1">
    <location>
        <begin position="360"/>
        <end position="386"/>
    </location>
</feature>
<organism evidence="2 3">
    <name type="scientific">Prauserella halophila</name>
    <dbReference type="NCBI Taxonomy" id="185641"/>
    <lineage>
        <taxon>Bacteria</taxon>
        <taxon>Bacillati</taxon>
        <taxon>Actinomycetota</taxon>
        <taxon>Actinomycetes</taxon>
        <taxon>Pseudonocardiales</taxon>
        <taxon>Pseudonocardiaceae</taxon>
        <taxon>Prauserella</taxon>
    </lineage>
</organism>
<gene>
    <name evidence="2" type="ORF">GCM10009676_06830</name>
</gene>
<sequence length="386" mass="41453">MTVHVTDPQTAQCGFRHCRRPLPPPGPRGGRPYEFCPDRRWPGDKTCKQLAAAEHALRTALGDTDPPTALRDATDTFAEAAGQILEPLQALGGALEDVTARVQDELTAAATRADEADSAAEQARTAQADAEERAAESDRLRDEAVAEADRARADADAAQDTADAAQDTAQQATATAEAAALAQARAEATVEATAERARTAEDQNKVVRARVEELTERLDDLRGQLAQRTGERDTAQAALDEHRARSRDLEQSLTERLTTATTQLDETRAALRETAQREQDLVQRLDDAAAARQQAEQDLAAVRAELADVRGGAERLRTRAAEADRQRVAVDGVLRRVHTAVLDAGDDPATLRELVLRELLSRSASPDDTSPDGAPSDGEPSDGDES</sequence>
<comment type="caution">
    <text evidence="2">The sequence shown here is derived from an EMBL/GenBank/DDBJ whole genome shotgun (WGS) entry which is preliminary data.</text>
</comment>
<feature type="region of interest" description="Disordered" evidence="1">
    <location>
        <begin position="226"/>
        <end position="250"/>
    </location>
</feature>
<keyword evidence="3" id="KW-1185">Reference proteome</keyword>
<dbReference type="EMBL" id="BAAALN010000002">
    <property type="protein sequence ID" value="GAA1227308.1"/>
    <property type="molecule type" value="Genomic_DNA"/>
</dbReference>
<evidence type="ECO:0000313" key="3">
    <source>
        <dbReference type="Proteomes" id="UP001500653"/>
    </source>
</evidence>
<reference evidence="2 3" key="1">
    <citation type="journal article" date="2019" name="Int. J. Syst. Evol. Microbiol.">
        <title>The Global Catalogue of Microorganisms (GCM) 10K type strain sequencing project: providing services to taxonomists for standard genome sequencing and annotation.</title>
        <authorList>
            <consortium name="The Broad Institute Genomics Platform"/>
            <consortium name="The Broad Institute Genome Sequencing Center for Infectious Disease"/>
            <person name="Wu L."/>
            <person name="Ma J."/>
        </authorList>
    </citation>
    <scope>NUCLEOTIDE SEQUENCE [LARGE SCALE GENOMIC DNA]</scope>
    <source>
        <strain evidence="2 3">JCM 13023</strain>
    </source>
</reference>
<feature type="region of interest" description="Disordered" evidence="1">
    <location>
        <begin position="109"/>
        <end position="173"/>
    </location>
</feature>
<protein>
    <submittedName>
        <fullName evidence="2">Uncharacterized protein</fullName>
    </submittedName>
</protein>
<feature type="compositionally biased region" description="Basic and acidic residues" evidence="1">
    <location>
        <begin position="130"/>
        <end position="155"/>
    </location>
</feature>
<feature type="compositionally biased region" description="Basic and acidic residues" evidence="1">
    <location>
        <begin position="229"/>
        <end position="250"/>
    </location>
</feature>
<name>A0ABN1VYN9_9PSEU</name>
<evidence type="ECO:0000256" key="1">
    <source>
        <dbReference type="SAM" id="MobiDB-lite"/>
    </source>
</evidence>
<dbReference type="Proteomes" id="UP001500653">
    <property type="component" value="Unassembled WGS sequence"/>
</dbReference>
<feature type="compositionally biased region" description="Low complexity" evidence="1">
    <location>
        <begin position="119"/>
        <end position="128"/>
    </location>
</feature>